<dbReference type="Proteomes" id="UP000291591">
    <property type="component" value="Unassembled WGS sequence"/>
</dbReference>
<dbReference type="GO" id="GO:0003677">
    <property type="term" value="F:DNA binding"/>
    <property type="evidence" value="ECO:0007669"/>
    <property type="project" value="UniProtKB-UniRule"/>
</dbReference>
<dbReference type="HAMAP" id="MF_01479">
    <property type="entry name" value="WhiB"/>
    <property type="match status" value="1"/>
</dbReference>
<comment type="PTM">
    <text evidence="11">The Fe-S cluster can be nitrosylated by nitric oxide (NO).</text>
</comment>
<dbReference type="PANTHER" id="PTHR38839">
    <property type="entry name" value="TRANSCRIPTIONAL REGULATOR WHID-RELATED"/>
    <property type="match status" value="1"/>
</dbReference>
<dbReference type="GO" id="GO:0005737">
    <property type="term" value="C:cytoplasm"/>
    <property type="evidence" value="ECO:0007669"/>
    <property type="project" value="UniProtKB-SubCell"/>
</dbReference>
<reference evidence="13 14" key="1">
    <citation type="submission" date="2019-02" db="EMBL/GenBank/DDBJ databases">
        <title>Sequencing the genomes of 1000 actinobacteria strains.</title>
        <authorList>
            <person name="Klenk H.-P."/>
        </authorList>
    </citation>
    <scope>NUCLEOTIDE SEQUENCE [LARGE SCALE GENOMIC DNA]</scope>
    <source>
        <strain evidence="13 14">DSM 45779</strain>
    </source>
</reference>
<comment type="PTM">
    <text evidence="11">Upon Fe-S cluster removal intramolecular disulfide bonds are formed.</text>
</comment>
<keyword evidence="7 11" id="KW-0805">Transcription regulation</keyword>
<dbReference type="Pfam" id="PF02467">
    <property type="entry name" value="Whib"/>
    <property type="match status" value="1"/>
</dbReference>
<dbReference type="AlphaFoldDB" id="A0A4Q7V5L3"/>
<feature type="binding site" evidence="11">
    <location>
        <position position="15"/>
    </location>
    <ligand>
        <name>[4Fe-4S] cluster</name>
        <dbReference type="ChEBI" id="CHEBI:49883"/>
    </ligand>
</feature>
<evidence type="ECO:0000256" key="11">
    <source>
        <dbReference type="HAMAP-Rule" id="MF_01479"/>
    </source>
</evidence>
<evidence type="ECO:0000256" key="4">
    <source>
        <dbReference type="ARBA" id="ARBA00022723"/>
    </source>
</evidence>
<feature type="binding site" evidence="11">
    <location>
        <position position="47"/>
    </location>
    <ligand>
        <name>[4Fe-4S] cluster</name>
        <dbReference type="ChEBI" id="CHEBI:49883"/>
    </ligand>
</feature>
<proteinExistence type="inferred from homology"/>
<keyword evidence="3 11" id="KW-0004">4Fe-4S</keyword>
<keyword evidence="14" id="KW-1185">Reference proteome</keyword>
<name>A0A4Q7V5L3_PSEST</name>
<evidence type="ECO:0000256" key="7">
    <source>
        <dbReference type="ARBA" id="ARBA00023015"/>
    </source>
</evidence>
<dbReference type="EMBL" id="SHKL01000001">
    <property type="protein sequence ID" value="RZT88794.1"/>
    <property type="molecule type" value="Genomic_DNA"/>
</dbReference>
<evidence type="ECO:0000256" key="2">
    <source>
        <dbReference type="ARBA" id="ARBA00006597"/>
    </source>
</evidence>
<dbReference type="GO" id="GO:0047134">
    <property type="term" value="F:protein-disulfide reductase [NAD(P)H] activity"/>
    <property type="evidence" value="ECO:0007669"/>
    <property type="project" value="TreeGrafter"/>
</dbReference>
<dbReference type="GO" id="GO:0035731">
    <property type="term" value="F:dinitrosyl-iron complex binding"/>
    <property type="evidence" value="ECO:0007669"/>
    <property type="project" value="UniProtKB-UniRule"/>
</dbReference>
<comment type="function">
    <text evidence="11">Acts as a transcriptional regulator. Probably redox-responsive. The apo- but not holo-form probably binds DNA.</text>
</comment>
<evidence type="ECO:0000256" key="3">
    <source>
        <dbReference type="ARBA" id="ARBA00022485"/>
    </source>
</evidence>
<dbReference type="GO" id="GO:0051539">
    <property type="term" value="F:4 iron, 4 sulfur cluster binding"/>
    <property type="evidence" value="ECO:0007669"/>
    <property type="project" value="UniProtKB-UniRule"/>
</dbReference>
<evidence type="ECO:0000256" key="9">
    <source>
        <dbReference type="ARBA" id="ARBA00023157"/>
    </source>
</evidence>
<evidence type="ECO:0000313" key="14">
    <source>
        <dbReference type="Proteomes" id="UP000291591"/>
    </source>
</evidence>
<comment type="caution">
    <text evidence="13">The sequence shown here is derived from an EMBL/GenBank/DDBJ whole genome shotgun (WGS) entry which is preliminary data.</text>
</comment>
<evidence type="ECO:0000256" key="6">
    <source>
        <dbReference type="ARBA" id="ARBA00023014"/>
    </source>
</evidence>
<keyword evidence="5 11" id="KW-0408">Iron</keyword>
<feature type="domain" description="4Fe-4S Wbl-type" evidence="12">
    <location>
        <begin position="14"/>
        <end position="76"/>
    </location>
</feature>
<dbReference type="GO" id="GO:0045892">
    <property type="term" value="P:negative regulation of DNA-templated transcription"/>
    <property type="evidence" value="ECO:0007669"/>
    <property type="project" value="TreeGrafter"/>
</dbReference>
<feature type="binding site" evidence="11">
    <location>
        <position position="53"/>
    </location>
    <ligand>
        <name>[4Fe-4S] cluster</name>
        <dbReference type="ChEBI" id="CHEBI:49883"/>
    </ligand>
</feature>
<accession>A0A4Q7V5L3</accession>
<dbReference type="GO" id="GO:0045454">
    <property type="term" value="P:cell redox homeostasis"/>
    <property type="evidence" value="ECO:0007669"/>
    <property type="project" value="TreeGrafter"/>
</dbReference>
<evidence type="ECO:0000256" key="5">
    <source>
        <dbReference type="ARBA" id="ARBA00023004"/>
    </source>
</evidence>
<comment type="subcellular location">
    <subcellularLocation>
        <location evidence="1 11">Cytoplasm</location>
    </subcellularLocation>
</comment>
<keyword evidence="4 11" id="KW-0479">Metal-binding</keyword>
<comment type="similarity">
    <text evidence="2 11">Belongs to the WhiB family.</text>
</comment>
<dbReference type="PROSITE" id="PS51674">
    <property type="entry name" value="4FE4S_WBL"/>
    <property type="match status" value="1"/>
</dbReference>
<comment type="cofactor">
    <cofactor evidence="11">
        <name>[4Fe-4S] cluster</name>
        <dbReference type="ChEBI" id="CHEBI:49883"/>
    </cofactor>
    <text evidence="11">Binds 1 [4Fe-4S] cluster per subunit. Following nitrosylation of the [4Fe-4S] cluster binds 1 [4Fe-8(NO)] cluster per subunit.</text>
</comment>
<keyword evidence="9 11" id="KW-1015">Disulfide bond</keyword>
<dbReference type="InterPro" id="IPR034768">
    <property type="entry name" value="4FE4S_WBL"/>
</dbReference>
<evidence type="ECO:0000259" key="12">
    <source>
        <dbReference type="PROSITE" id="PS51674"/>
    </source>
</evidence>
<evidence type="ECO:0000313" key="13">
    <source>
        <dbReference type="EMBL" id="RZT88794.1"/>
    </source>
</evidence>
<evidence type="ECO:0000256" key="1">
    <source>
        <dbReference type="ARBA" id="ARBA00004496"/>
    </source>
</evidence>
<dbReference type="InterPro" id="IPR003482">
    <property type="entry name" value="Whib"/>
</dbReference>
<dbReference type="GO" id="GO:0046872">
    <property type="term" value="F:metal ion binding"/>
    <property type="evidence" value="ECO:0007669"/>
    <property type="project" value="UniProtKB-KW"/>
</dbReference>
<keyword evidence="8 11" id="KW-0238">DNA-binding</keyword>
<feature type="binding site" evidence="11">
    <location>
        <position position="44"/>
    </location>
    <ligand>
        <name>[4Fe-4S] cluster</name>
        <dbReference type="ChEBI" id="CHEBI:49883"/>
    </ligand>
</feature>
<keyword evidence="11" id="KW-0963">Cytoplasm</keyword>
<keyword evidence="10 11" id="KW-0804">Transcription</keyword>
<evidence type="ECO:0000256" key="10">
    <source>
        <dbReference type="ARBA" id="ARBA00023163"/>
    </source>
</evidence>
<organism evidence="13 14">
    <name type="scientific">Pseudonocardia sediminis</name>
    <dbReference type="NCBI Taxonomy" id="1397368"/>
    <lineage>
        <taxon>Bacteria</taxon>
        <taxon>Bacillati</taxon>
        <taxon>Actinomycetota</taxon>
        <taxon>Actinomycetes</taxon>
        <taxon>Pseudonocardiales</taxon>
        <taxon>Pseudonocardiaceae</taxon>
        <taxon>Pseudonocardia</taxon>
    </lineage>
</organism>
<gene>
    <name evidence="11" type="primary">whiB</name>
    <name evidence="13" type="ORF">EV383_5741</name>
</gene>
<protein>
    <recommendedName>
        <fullName evidence="11">Transcriptional regulator WhiB</fullName>
    </recommendedName>
</protein>
<evidence type="ECO:0000256" key="8">
    <source>
        <dbReference type="ARBA" id="ARBA00023125"/>
    </source>
</evidence>
<keyword evidence="6 11" id="KW-0411">Iron-sulfur</keyword>
<keyword evidence="13" id="KW-0371">Homeobox</keyword>
<sequence>MVERDDDRWRARAACRSVDPEMFFPTAESGAAYDRQVARARRVCRRCPVQAACRDWAIDDLPHGVAGGLTENERRRARRATTRRARRAELRPAVAPAPVLRTDRAPVISAGRAALAAGVDRDDIARVLGVTRRTVDRWAAAGAVVAGGGR</sequence>